<dbReference type="Proteomes" id="UP000638560">
    <property type="component" value="Unassembled WGS sequence"/>
</dbReference>
<proteinExistence type="predicted"/>
<organism evidence="1 2">
    <name type="scientific">Plantactinospora alkalitolerans</name>
    <dbReference type="NCBI Taxonomy" id="2789879"/>
    <lineage>
        <taxon>Bacteria</taxon>
        <taxon>Bacillati</taxon>
        <taxon>Actinomycetota</taxon>
        <taxon>Actinomycetes</taxon>
        <taxon>Micromonosporales</taxon>
        <taxon>Micromonosporaceae</taxon>
        <taxon>Plantactinospora</taxon>
    </lineage>
</organism>
<comment type="caution">
    <text evidence="1">The sequence shown here is derived from an EMBL/GenBank/DDBJ whole genome shotgun (WGS) entry which is preliminary data.</text>
</comment>
<evidence type="ECO:0000313" key="2">
    <source>
        <dbReference type="Proteomes" id="UP000638560"/>
    </source>
</evidence>
<keyword evidence="2" id="KW-1185">Reference proteome</keyword>
<accession>A0ABS0H908</accession>
<reference evidence="1 2" key="1">
    <citation type="submission" date="2020-11" db="EMBL/GenBank/DDBJ databases">
        <title>A novel isolate from a Black sea contaminated sediment with potential to produce alkanes: Plantactinospora alkalitolerans sp. nov.</title>
        <authorList>
            <person name="Carro L."/>
            <person name="Veyisoglu A."/>
            <person name="Guven K."/>
            <person name="Schumann P."/>
            <person name="Klenk H.-P."/>
            <person name="Sahin N."/>
        </authorList>
    </citation>
    <scope>NUCLEOTIDE SEQUENCE [LARGE SCALE GENOMIC DNA]</scope>
    <source>
        <strain evidence="1 2">S1510</strain>
    </source>
</reference>
<dbReference type="EMBL" id="JADPUN010000405">
    <property type="protein sequence ID" value="MBF9134961.1"/>
    <property type="molecule type" value="Genomic_DNA"/>
</dbReference>
<protein>
    <submittedName>
        <fullName evidence="1">Uncharacterized protein</fullName>
    </submittedName>
</protein>
<sequence>MGETITEVGDEGAYVGLLVEHPSVLVVDTDPADWLALAGLARDLERVDAAAALLLAVDSDGYVLTGEPAVYGNPDEMPVIAI</sequence>
<name>A0ABS0H908_9ACTN</name>
<gene>
    <name evidence="1" type="ORF">I0C86_39475</name>
</gene>
<evidence type="ECO:0000313" key="1">
    <source>
        <dbReference type="EMBL" id="MBF9134961.1"/>
    </source>
</evidence>
<dbReference type="RefSeq" id="WP_196206428.1">
    <property type="nucleotide sequence ID" value="NZ_JADPUN010000405.1"/>
</dbReference>